<organism evidence="2">
    <name type="scientific">uncultured Chloroflexia bacterium</name>
    <dbReference type="NCBI Taxonomy" id="1672391"/>
    <lineage>
        <taxon>Bacteria</taxon>
        <taxon>Bacillati</taxon>
        <taxon>Chloroflexota</taxon>
        <taxon>Chloroflexia</taxon>
        <taxon>environmental samples</taxon>
    </lineage>
</organism>
<feature type="non-terminal residue" evidence="2">
    <location>
        <position position="1"/>
    </location>
</feature>
<proteinExistence type="predicted"/>
<accession>A0A6J4J1K3</accession>
<dbReference type="EMBL" id="CADCTR010000830">
    <property type="protein sequence ID" value="CAA9266630.1"/>
    <property type="molecule type" value="Genomic_DNA"/>
</dbReference>
<name>A0A6J4J1K3_9CHLR</name>
<evidence type="ECO:0000256" key="1">
    <source>
        <dbReference type="SAM" id="MobiDB-lite"/>
    </source>
</evidence>
<gene>
    <name evidence="2" type="ORF">AVDCRST_MAG93-2438</name>
</gene>
<sequence>DHPIGSLIDNDWNMRREWHSVDDRHQRDEAVGTHEGDEFRLVFLTIRVWYIHECFPLSTDHRPQPTDHACGSDPVGRWQTI</sequence>
<reference evidence="2" key="1">
    <citation type="submission" date="2020-02" db="EMBL/GenBank/DDBJ databases">
        <authorList>
            <person name="Meier V. D."/>
        </authorList>
    </citation>
    <scope>NUCLEOTIDE SEQUENCE</scope>
    <source>
        <strain evidence="2">AVDCRST_MAG93</strain>
    </source>
</reference>
<feature type="region of interest" description="Disordered" evidence="1">
    <location>
        <begin position="61"/>
        <end position="81"/>
    </location>
</feature>
<dbReference type="AlphaFoldDB" id="A0A6J4J1K3"/>
<feature type="non-terminal residue" evidence="2">
    <location>
        <position position="81"/>
    </location>
</feature>
<protein>
    <submittedName>
        <fullName evidence="2">Uncharacterized protein</fullName>
    </submittedName>
</protein>
<evidence type="ECO:0000313" key="2">
    <source>
        <dbReference type="EMBL" id="CAA9266630.1"/>
    </source>
</evidence>